<feature type="compositionally biased region" description="Polar residues" evidence="1">
    <location>
        <begin position="7"/>
        <end position="16"/>
    </location>
</feature>
<sequence>MAVSKQPPITQETSSAEGLDEETSARGEAKWKRFHPFRVVRKIFRRRIKREGTSVTDASKKSWSTSELQSVQDDGAGKREVTSPLKIGLSVSHDSIFSPETSTNAVSSENVSHGSSLSVHHTTIKNMFKDELFTRVRARRDSDDDDAGLPHSPCTSPTTVDVLTQGIAKKIRKSFKKKSSKSQTTCSVSSLLSMGSSENEEDSAGQSSGHSSRMSLIDRRSFLDSGTSSRDFPLLLYNHSPIPLNHNAAHHKIAVRPKRTHGLPRRRMNQIAATKVSTLPSTPEVTEDSGKSFQNFDTMEVVKTFT</sequence>
<dbReference type="AlphaFoldDB" id="A0AAV4SKQ0"/>
<comment type="caution">
    <text evidence="2">The sequence shown here is derived from an EMBL/GenBank/DDBJ whole genome shotgun (WGS) entry which is preliminary data.</text>
</comment>
<protein>
    <submittedName>
        <fullName evidence="2">Uncharacterized protein</fullName>
    </submittedName>
</protein>
<feature type="region of interest" description="Disordered" evidence="1">
    <location>
        <begin position="141"/>
        <end position="160"/>
    </location>
</feature>
<gene>
    <name evidence="2" type="primary">AVEN_23392_1</name>
    <name evidence="2" type="ORF">CEXT_62301</name>
</gene>
<accession>A0AAV4SKQ0</accession>
<feature type="region of interest" description="Disordered" evidence="1">
    <location>
        <begin position="1"/>
        <end position="28"/>
    </location>
</feature>
<feature type="non-terminal residue" evidence="2">
    <location>
        <position position="306"/>
    </location>
</feature>
<feature type="region of interest" description="Disordered" evidence="1">
    <location>
        <begin position="50"/>
        <end position="79"/>
    </location>
</feature>
<organism evidence="2 3">
    <name type="scientific">Caerostris extrusa</name>
    <name type="common">Bark spider</name>
    <name type="synonym">Caerostris bankana</name>
    <dbReference type="NCBI Taxonomy" id="172846"/>
    <lineage>
        <taxon>Eukaryota</taxon>
        <taxon>Metazoa</taxon>
        <taxon>Ecdysozoa</taxon>
        <taxon>Arthropoda</taxon>
        <taxon>Chelicerata</taxon>
        <taxon>Arachnida</taxon>
        <taxon>Araneae</taxon>
        <taxon>Araneomorphae</taxon>
        <taxon>Entelegynae</taxon>
        <taxon>Araneoidea</taxon>
        <taxon>Araneidae</taxon>
        <taxon>Caerostris</taxon>
    </lineage>
</organism>
<evidence type="ECO:0000313" key="3">
    <source>
        <dbReference type="Proteomes" id="UP001054945"/>
    </source>
</evidence>
<evidence type="ECO:0000256" key="1">
    <source>
        <dbReference type="SAM" id="MobiDB-lite"/>
    </source>
</evidence>
<feature type="compositionally biased region" description="Polar residues" evidence="1">
    <location>
        <begin position="204"/>
        <end position="213"/>
    </location>
</feature>
<dbReference type="Proteomes" id="UP001054945">
    <property type="component" value="Unassembled WGS sequence"/>
</dbReference>
<keyword evidence="3" id="KW-1185">Reference proteome</keyword>
<feature type="compositionally biased region" description="Polar residues" evidence="1">
    <location>
        <begin position="53"/>
        <end position="72"/>
    </location>
</feature>
<name>A0AAV4SKQ0_CAEEX</name>
<dbReference type="EMBL" id="BPLR01009492">
    <property type="protein sequence ID" value="GIY32328.1"/>
    <property type="molecule type" value="Genomic_DNA"/>
</dbReference>
<evidence type="ECO:0000313" key="2">
    <source>
        <dbReference type="EMBL" id="GIY32328.1"/>
    </source>
</evidence>
<feature type="compositionally biased region" description="Low complexity" evidence="1">
    <location>
        <begin position="186"/>
        <end position="197"/>
    </location>
</feature>
<proteinExistence type="predicted"/>
<reference evidence="2 3" key="1">
    <citation type="submission" date="2021-06" db="EMBL/GenBank/DDBJ databases">
        <title>Caerostris extrusa draft genome.</title>
        <authorList>
            <person name="Kono N."/>
            <person name="Arakawa K."/>
        </authorList>
    </citation>
    <scope>NUCLEOTIDE SEQUENCE [LARGE SCALE GENOMIC DNA]</scope>
</reference>
<feature type="region of interest" description="Disordered" evidence="1">
    <location>
        <begin position="186"/>
        <end position="213"/>
    </location>
</feature>